<organism evidence="3 4">
    <name type="scientific">Pycnoporus cinnabarinus</name>
    <name type="common">Cinnabar-red polypore</name>
    <name type="synonym">Trametes cinnabarina</name>
    <dbReference type="NCBI Taxonomy" id="5643"/>
    <lineage>
        <taxon>Eukaryota</taxon>
        <taxon>Fungi</taxon>
        <taxon>Dikarya</taxon>
        <taxon>Basidiomycota</taxon>
        <taxon>Agaricomycotina</taxon>
        <taxon>Agaricomycetes</taxon>
        <taxon>Polyporales</taxon>
        <taxon>Polyporaceae</taxon>
        <taxon>Trametes</taxon>
    </lineage>
</organism>
<dbReference type="Pfam" id="PF20149">
    <property type="entry name" value="DUF6532"/>
    <property type="match status" value="1"/>
</dbReference>
<evidence type="ECO:0000313" key="3">
    <source>
        <dbReference type="EMBL" id="CDO71996.1"/>
    </source>
</evidence>
<feature type="compositionally biased region" description="Acidic residues" evidence="1">
    <location>
        <begin position="154"/>
        <end position="174"/>
    </location>
</feature>
<feature type="compositionally biased region" description="Basic and acidic residues" evidence="1">
    <location>
        <begin position="265"/>
        <end position="276"/>
    </location>
</feature>
<dbReference type="Proteomes" id="UP000029665">
    <property type="component" value="Unassembled WGS sequence"/>
</dbReference>
<evidence type="ECO:0000256" key="1">
    <source>
        <dbReference type="SAM" id="MobiDB-lite"/>
    </source>
</evidence>
<evidence type="ECO:0000259" key="2">
    <source>
        <dbReference type="Pfam" id="PF20149"/>
    </source>
</evidence>
<feature type="region of interest" description="Disordered" evidence="1">
    <location>
        <begin position="60"/>
        <end position="345"/>
    </location>
</feature>
<dbReference type="HOGENOM" id="CLU_402864_0_0_1"/>
<evidence type="ECO:0000313" key="4">
    <source>
        <dbReference type="Proteomes" id="UP000029665"/>
    </source>
</evidence>
<reference evidence="3" key="1">
    <citation type="submission" date="2014-01" db="EMBL/GenBank/DDBJ databases">
        <title>The genome of the white-rot fungus Pycnoporus cinnabarinus: a basidiomycete model with a versatile arsenal for lignocellulosic biomass breakdown.</title>
        <authorList>
            <person name="Levasseur A."/>
            <person name="Lomascolo A."/>
            <person name="Ruiz-Duenas F.J."/>
            <person name="Uzan E."/>
            <person name="Piumi F."/>
            <person name="Kues U."/>
            <person name="Ram A.F.J."/>
            <person name="Murat C."/>
            <person name="Haon M."/>
            <person name="Benoit I."/>
            <person name="Arfi Y."/>
            <person name="Chevret D."/>
            <person name="Drula E."/>
            <person name="Kwon M.J."/>
            <person name="Gouret P."/>
            <person name="Lesage-Meessen L."/>
            <person name="Lombard V."/>
            <person name="Mariette J."/>
            <person name="Noirot C."/>
            <person name="Park J."/>
            <person name="Patyshakuliyeva A."/>
            <person name="Wieneger R.A.B."/>
            <person name="Wosten H.A.B."/>
            <person name="Martin F."/>
            <person name="Coutinho P.M."/>
            <person name="de Vries R."/>
            <person name="Martinez A.T."/>
            <person name="Klopp C."/>
            <person name="Pontarotti P."/>
            <person name="Henrissat B."/>
            <person name="Record E."/>
        </authorList>
    </citation>
    <scope>NUCLEOTIDE SEQUENCE [LARGE SCALE GENOMIC DNA]</scope>
    <source>
        <strain evidence="3">BRFM137</strain>
    </source>
</reference>
<dbReference type="OrthoDB" id="2756226at2759"/>
<proteinExistence type="predicted"/>
<sequence>MARKRIVLSDDEDEIDAAMLSILDADASATRPSRKTKEVAKKSMLDSPGVRIFAKVTQPLPPEWESLVPGQGRKKVKVDHQHPDDKDGNRHPSAPSSKHSKVVAKPLVLLSKSASSYRAPQIDADASSDDEHSSQPPKYRKRQITKALFRNDEDSSSQDDNQDNESSADENESDEAAKTDNEDEGLEQLENNPRALEKLLADETAIFVDEETSSPGPIERTRKHSKGAKHASAAKSRSRDHSSCPPPALPSLPGDESGQEDNDDAPVHKYHDHGRESVAVARKRHAPHESSDIEVEAPPPKKKASKNKVQAAASGVARSKQMSAAHGGLKAAPKRSSTSKHREDEIPKIQMTDVGGSNTSREVHKPIKPLHAPLKAPVRKRMQLAGSDEELDIEDASDIDSDADDSGIEIVPPQSGKLALGDQHRRVRRVLKHAIYTTHVDIAIKNAFPDGPQKHGNTVHKALVNAATKFAYDDILRRLKKDEDYAALLARIRISTFRGLVRKLAEGQPCTAFGLTFGDKVKGDWLQESFRYIYPFDYENKTVKANKAYSPPIFFEILRVAFFKRANSFGFRVSSYFTSSVPDKPDEKEIPASMLALVATALYAAIDDCKNRLAQPRHFTANDYWNVYADHIQELSNLRSKGPAQYHFLMHSFWRNLCAPAGTSGATGAPRKSLLDIAGMAIE</sequence>
<dbReference type="AlphaFoldDB" id="A0A060SCP9"/>
<dbReference type="EMBL" id="CCBP010000109">
    <property type="protein sequence ID" value="CDO71996.1"/>
    <property type="molecule type" value="Genomic_DNA"/>
</dbReference>
<name>A0A060SCP9_PYCCI</name>
<feature type="domain" description="DUF6532" evidence="2">
    <location>
        <begin position="434"/>
        <end position="637"/>
    </location>
</feature>
<keyword evidence="4" id="KW-1185">Reference proteome</keyword>
<gene>
    <name evidence="3" type="ORF">BN946_scf184943.g31</name>
</gene>
<comment type="caution">
    <text evidence="3">The sequence shown here is derived from an EMBL/GenBank/DDBJ whole genome shotgun (WGS) entry which is preliminary data.</text>
</comment>
<protein>
    <recommendedName>
        <fullName evidence="2">DUF6532 domain-containing protein</fullName>
    </recommendedName>
</protein>
<accession>A0A060SCP9</accession>
<dbReference type="OMA" id="TANDYWN"/>
<dbReference type="InterPro" id="IPR045341">
    <property type="entry name" value="DUF6532"/>
</dbReference>
<dbReference type="STRING" id="5643.A0A060SCP9"/>
<feature type="compositionally biased region" description="Basic and acidic residues" evidence="1">
    <location>
        <begin position="78"/>
        <end position="90"/>
    </location>
</feature>